<name>A0A3S3NLM1_9ACAR</name>
<dbReference type="AlphaFoldDB" id="A0A3S3NLM1"/>
<gene>
    <name evidence="2" type="ORF">B4U79_16672</name>
</gene>
<dbReference type="Pfam" id="PF05773">
    <property type="entry name" value="RWD"/>
    <property type="match status" value="1"/>
</dbReference>
<dbReference type="OrthoDB" id="432412at2759"/>
<dbReference type="PANTHER" id="PTHR15955">
    <property type="entry name" value="RWD DOMAIN CONTAINING PROTEIN 2"/>
    <property type="match status" value="1"/>
</dbReference>
<reference evidence="2 3" key="1">
    <citation type="journal article" date="2018" name="Gigascience">
        <title>Genomes of trombidid mites reveal novel predicted allergens and laterally-transferred genes associated with secondary metabolism.</title>
        <authorList>
            <person name="Dong X."/>
            <person name="Chaisiri K."/>
            <person name="Xia D."/>
            <person name="Armstrong S.D."/>
            <person name="Fang Y."/>
            <person name="Donnelly M.J."/>
            <person name="Kadowaki T."/>
            <person name="McGarry J.W."/>
            <person name="Darby A.C."/>
            <person name="Makepeace B.L."/>
        </authorList>
    </citation>
    <scope>NUCLEOTIDE SEQUENCE [LARGE SCALE GENOMIC DNA]</scope>
    <source>
        <strain evidence="2">UoL-WK</strain>
    </source>
</reference>
<dbReference type="PANTHER" id="PTHR15955:SF8">
    <property type="entry name" value="RWD DOMAIN-CONTAINING PROTEIN 2B-RELATED"/>
    <property type="match status" value="1"/>
</dbReference>
<dbReference type="CDD" id="cd24163">
    <property type="entry name" value="RWDD2_C"/>
    <property type="match status" value="1"/>
</dbReference>
<dbReference type="InterPro" id="IPR016135">
    <property type="entry name" value="UBQ-conjugating_enzyme/RWD"/>
</dbReference>
<accession>A0A3S3NLM1</accession>
<sequence length="211" mass="23725">MNGRCERGAKRGQNGAIGEQLNELQLINSMYPNQVTVSDRSLEAVLAGDEDAVSECIAIHEHPVEFCFLSLANKAEIYFTLPEKYPHSAPLNAFVRLTDSELSSAQSKQLQCELNERIARHIASANAHFVDVFSVIKLIEDWQSEEKPRNTHSTNASVASNEKRPNLSRIWIFSHHIYSNTKRKDIVDRAKQLSLSGFSRPGKPGVDHVYH</sequence>
<dbReference type="SUPFAM" id="SSF54495">
    <property type="entry name" value="UBC-like"/>
    <property type="match status" value="1"/>
</dbReference>
<dbReference type="PROSITE" id="PS50908">
    <property type="entry name" value="RWD"/>
    <property type="match status" value="1"/>
</dbReference>
<proteinExistence type="predicted"/>
<dbReference type="EMBL" id="NCKU01008502">
    <property type="protein sequence ID" value="RWS01857.1"/>
    <property type="molecule type" value="Genomic_DNA"/>
</dbReference>
<feature type="domain" description="RWD" evidence="1">
    <location>
        <begin position="22"/>
        <end position="146"/>
    </location>
</feature>
<evidence type="ECO:0000259" key="1">
    <source>
        <dbReference type="PROSITE" id="PS50908"/>
    </source>
</evidence>
<dbReference type="STRING" id="1965070.A0A3S3NLM1"/>
<dbReference type="InterPro" id="IPR017359">
    <property type="entry name" value="Phi-like"/>
</dbReference>
<comment type="caution">
    <text evidence="2">The sequence shown here is derived from an EMBL/GenBank/DDBJ whole genome shotgun (WGS) entry which is preliminary data.</text>
</comment>
<evidence type="ECO:0000313" key="3">
    <source>
        <dbReference type="Proteomes" id="UP000285301"/>
    </source>
</evidence>
<dbReference type="InterPro" id="IPR059181">
    <property type="entry name" value="RWDD2A-B_C"/>
</dbReference>
<protein>
    <submittedName>
        <fullName evidence="2">RWD domain-containing protein 2A-like protein</fullName>
    </submittedName>
</protein>
<organism evidence="2 3">
    <name type="scientific">Dinothrombium tinctorium</name>
    <dbReference type="NCBI Taxonomy" id="1965070"/>
    <lineage>
        <taxon>Eukaryota</taxon>
        <taxon>Metazoa</taxon>
        <taxon>Ecdysozoa</taxon>
        <taxon>Arthropoda</taxon>
        <taxon>Chelicerata</taxon>
        <taxon>Arachnida</taxon>
        <taxon>Acari</taxon>
        <taxon>Acariformes</taxon>
        <taxon>Trombidiformes</taxon>
        <taxon>Prostigmata</taxon>
        <taxon>Anystina</taxon>
        <taxon>Parasitengona</taxon>
        <taxon>Trombidioidea</taxon>
        <taxon>Trombidiidae</taxon>
        <taxon>Dinothrombium</taxon>
    </lineage>
</organism>
<dbReference type="Gene3D" id="3.10.110.10">
    <property type="entry name" value="Ubiquitin Conjugating Enzyme"/>
    <property type="match status" value="1"/>
</dbReference>
<dbReference type="Proteomes" id="UP000285301">
    <property type="component" value="Unassembled WGS sequence"/>
</dbReference>
<dbReference type="InterPro" id="IPR006575">
    <property type="entry name" value="RWD_dom"/>
</dbReference>
<keyword evidence="3" id="KW-1185">Reference proteome</keyword>
<evidence type="ECO:0000313" key="2">
    <source>
        <dbReference type="EMBL" id="RWS01857.1"/>
    </source>
</evidence>